<protein>
    <submittedName>
        <fullName evidence="8">Uncharacterized protein LOC108864482</fullName>
    </submittedName>
</protein>
<comment type="subcellular location">
    <subcellularLocation>
        <location evidence="1">Membrane</location>
        <topology evidence="1">Single-pass membrane protein</topology>
    </subcellularLocation>
</comment>
<dbReference type="InterPro" id="IPR015943">
    <property type="entry name" value="WD40/YVTN_repeat-like_dom_sf"/>
</dbReference>
<keyword evidence="3" id="KW-1133">Transmembrane helix</keyword>
<evidence type="ECO:0000313" key="7">
    <source>
        <dbReference type="Proteomes" id="UP000694867"/>
    </source>
</evidence>
<dbReference type="Gene3D" id="2.130.10.10">
    <property type="entry name" value="YVTN repeat-like/Quinoprotein amine dehydrogenase"/>
    <property type="match status" value="1"/>
</dbReference>
<accession>A0AAJ7WI02</accession>
<reference evidence="8" key="1">
    <citation type="submission" date="2025-08" db="UniProtKB">
        <authorList>
            <consortium name="RefSeq"/>
        </authorList>
    </citation>
    <scope>IDENTIFICATION</scope>
</reference>
<dbReference type="KEGG" id="goe:108864482"/>
<dbReference type="PANTHER" id="PTHR21419:SF30">
    <property type="entry name" value="IG-LIKE DOMAIN-CONTAINING PROTEIN"/>
    <property type="match status" value="1"/>
</dbReference>
<evidence type="ECO:0000256" key="3">
    <source>
        <dbReference type="ARBA" id="ARBA00022989"/>
    </source>
</evidence>
<feature type="domain" description="FAM234A/B beta-propeller" evidence="6">
    <location>
        <begin position="50"/>
        <end position="373"/>
    </location>
</feature>
<keyword evidence="7" id="KW-1185">Reference proteome</keyword>
<evidence type="ECO:0000256" key="5">
    <source>
        <dbReference type="SAM" id="SignalP"/>
    </source>
</evidence>
<dbReference type="Pfam" id="PF23727">
    <property type="entry name" value="Beta-prop_FAM234A_B"/>
    <property type="match status" value="1"/>
</dbReference>
<dbReference type="InterPro" id="IPR045232">
    <property type="entry name" value="FAM234"/>
</dbReference>
<evidence type="ECO:0000256" key="1">
    <source>
        <dbReference type="ARBA" id="ARBA00004167"/>
    </source>
</evidence>
<evidence type="ECO:0000256" key="2">
    <source>
        <dbReference type="ARBA" id="ARBA00022692"/>
    </source>
</evidence>
<organism evidence="7 8">
    <name type="scientific">Galendromus occidentalis</name>
    <name type="common">western predatory mite</name>
    <dbReference type="NCBI Taxonomy" id="34638"/>
    <lineage>
        <taxon>Eukaryota</taxon>
        <taxon>Metazoa</taxon>
        <taxon>Ecdysozoa</taxon>
        <taxon>Arthropoda</taxon>
        <taxon>Chelicerata</taxon>
        <taxon>Arachnida</taxon>
        <taxon>Acari</taxon>
        <taxon>Parasitiformes</taxon>
        <taxon>Mesostigmata</taxon>
        <taxon>Gamasina</taxon>
        <taxon>Phytoseioidea</taxon>
        <taxon>Phytoseiidae</taxon>
        <taxon>Typhlodrominae</taxon>
        <taxon>Galendromus</taxon>
    </lineage>
</organism>
<keyword evidence="2" id="KW-0812">Transmembrane</keyword>
<gene>
    <name evidence="8" type="primary">LOC108864482</name>
</gene>
<proteinExistence type="predicted"/>
<keyword evidence="5" id="KW-0732">Signal</keyword>
<feature type="signal peptide" evidence="5">
    <location>
        <begin position="1"/>
        <end position="24"/>
    </location>
</feature>
<dbReference type="Proteomes" id="UP000694867">
    <property type="component" value="Unplaced"/>
</dbReference>
<keyword evidence="4" id="KW-0472">Membrane</keyword>
<dbReference type="GeneID" id="108864482"/>
<dbReference type="GO" id="GO:0016020">
    <property type="term" value="C:membrane"/>
    <property type="evidence" value="ECO:0007669"/>
    <property type="project" value="UniProtKB-SubCell"/>
</dbReference>
<dbReference type="InterPro" id="IPR028994">
    <property type="entry name" value="Integrin_alpha_N"/>
</dbReference>
<dbReference type="PANTHER" id="PTHR21419">
    <property type="match status" value="1"/>
</dbReference>
<feature type="chain" id="PRO_5042492223" evidence="5">
    <location>
        <begin position="25"/>
        <end position="672"/>
    </location>
</feature>
<evidence type="ECO:0000259" key="6">
    <source>
        <dbReference type="Pfam" id="PF23727"/>
    </source>
</evidence>
<dbReference type="RefSeq" id="XP_028967801.1">
    <property type="nucleotide sequence ID" value="XM_029111968.1"/>
</dbReference>
<dbReference type="AlphaFoldDB" id="A0AAJ7WI02"/>
<dbReference type="InterPro" id="IPR055409">
    <property type="entry name" value="Beta-prop_FAM234A_B"/>
</dbReference>
<evidence type="ECO:0000313" key="8">
    <source>
        <dbReference type="RefSeq" id="XP_028967801.1"/>
    </source>
</evidence>
<evidence type="ECO:0000256" key="4">
    <source>
        <dbReference type="ARBA" id="ARBA00023136"/>
    </source>
</evidence>
<name>A0AAJ7WI02_9ACAR</name>
<dbReference type="SUPFAM" id="SSF69318">
    <property type="entry name" value="Integrin alpha N-terminal domain"/>
    <property type="match status" value="1"/>
</dbReference>
<sequence length="672" mass="74020">MLPVPVRLPLLLLLCFEASCTVAPEQHIEVGHVWSTVWAYYSTESAFRCLDVNGDGVEDVIVGFATGVTRPNAAGCWELFAIQTEFCGGGIAALDGVQGDLIWRTFSRNEIYALTCSLDIDDDGVYDCVGAGRMSTMLAVSAVSGSTLWTVDISNPALVTISNFYTAQPIIDVDGDGLEDFLNINGGDPFKKKGEQTRFSARLVIVSSRSGEIIQWNKVPDEIESYNSPLVLNYKNGSKYILFGTGGETTPGSLWVLDLNDLIATKSTRSARKLLQDSEKGFMVPPVLVDLDLDGVRDIVLAPFGSRVFALSGKDFSLLWKYEERPQAETYSTPAIGYYNDDVVPDILVQFSHGPGFPIYSDAVVRVLDGKSGVPFDGSTKSLIAVQSSPLTISREGLGNDIFVYAASDCEGHEENGSLSVMSSNVSTYKVFPAPPPIFLPDSDRGNIENHSAILIRKRAPSAPRPSECDLNELSDVPIYSLMQLSRTNMCKMRFADAPKMNTKIYAMSREIGFPGVEIYSSMKQRDTEYSQAAMLWRARRVTTFMRSRRHVGAHDGDGLLRTISTGMLTGANESGVLFTFAAFWSYNPVPRCVEDKLKLEVFRFNTSSMKDQDHDAFKENAEDECGSESEIEGDLMSQTTIHRIWLKTSSGRVSATQRWSQYMGYDGDSYA</sequence>